<evidence type="ECO:0000256" key="1">
    <source>
        <dbReference type="ARBA" id="ARBA00004123"/>
    </source>
</evidence>
<dbReference type="SUPFAM" id="SSF55729">
    <property type="entry name" value="Acyl-CoA N-acyltransferases (Nat)"/>
    <property type="match status" value="1"/>
</dbReference>
<evidence type="ECO:0000256" key="7">
    <source>
        <dbReference type="ARBA" id="ARBA00022679"/>
    </source>
</evidence>
<comment type="subcellular location">
    <subcellularLocation>
        <location evidence="2">Cytoplasm</location>
    </subcellularLocation>
    <subcellularLocation>
        <location evidence="1">Nucleus</location>
    </subcellularLocation>
</comment>
<sequence>MAAGALKRPRRPKTDPETLIDRINALSPAAFAQRFFPPSSTLLRYRDYEITLKSVTTIADGDFSSCFKLVESTSAADYKSSSRGWRPKDKLREMREDHMRYLLVREKPSELDTSTVGNDIVAFCSFMFTIEDDYPVVYIYEIHLAESHRRSGLGRHLMRIVEHCATEGAVDKAMLTCFRCNTLAMAFYTKLGYEEDEFSPPAKRLRGGKIKLPSYLIMSKRVG</sequence>
<dbReference type="Proteomes" id="UP000774617">
    <property type="component" value="Unassembled WGS sequence"/>
</dbReference>
<keyword evidence="14" id="KW-1185">Reference proteome</keyword>
<protein>
    <recommendedName>
        <fullName evidence="5">N-alpha-acetyltransferase 40</fullName>
        <ecNumber evidence="4">2.3.1.257</ecNumber>
    </recommendedName>
</protein>
<feature type="domain" description="N-acetyltransferase" evidence="12">
    <location>
        <begin position="50"/>
        <end position="223"/>
    </location>
</feature>
<dbReference type="Gene3D" id="3.40.630.30">
    <property type="match status" value="1"/>
</dbReference>
<comment type="catalytic activity">
    <reaction evidence="11">
        <text>N-terminal L-seryl-[histone H4] + acetyl-CoA = N-terminal N(alpha)-acetyl-L-seryl-[histone H4] + CoA + H(+)</text>
        <dbReference type="Rhea" id="RHEA:50596"/>
        <dbReference type="Rhea" id="RHEA-COMP:12740"/>
        <dbReference type="Rhea" id="RHEA-COMP:12743"/>
        <dbReference type="ChEBI" id="CHEBI:15378"/>
        <dbReference type="ChEBI" id="CHEBI:57287"/>
        <dbReference type="ChEBI" id="CHEBI:57288"/>
        <dbReference type="ChEBI" id="CHEBI:64738"/>
        <dbReference type="ChEBI" id="CHEBI:83690"/>
        <dbReference type="EC" id="2.3.1.257"/>
    </reaction>
</comment>
<organism evidence="13 14">
    <name type="scientific">Macrophomina phaseolina</name>
    <dbReference type="NCBI Taxonomy" id="35725"/>
    <lineage>
        <taxon>Eukaryota</taxon>
        <taxon>Fungi</taxon>
        <taxon>Dikarya</taxon>
        <taxon>Ascomycota</taxon>
        <taxon>Pezizomycotina</taxon>
        <taxon>Dothideomycetes</taxon>
        <taxon>Dothideomycetes incertae sedis</taxon>
        <taxon>Botryosphaeriales</taxon>
        <taxon>Botryosphaeriaceae</taxon>
        <taxon>Macrophomina</taxon>
    </lineage>
</organism>
<evidence type="ECO:0000256" key="9">
    <source>
        <dbReference type="ARBA" id="ARBA00023315"/>
    </source>
</evidence>
<evidence type="ECO:0000313" key="14">
    <source>
        <dbReference type="Proteomes" id="UP000774617"/>
    </source>
</evidence>
<reference evidence="13 14" key="1">
    <citation type="journal article" date="2021" name="Nat. Commun.">
        <title>Genetic determinants of endophytism in the Arabidopsis root mycobiome.</title>
        <authorList>
            <person name="Mesny F."/>
            <person name="Miyauchi S."/>
            <person name="Thiergart T."/>
            <person name="Pickel B."/>
            <person name="Atanasova L."/>
            <person name="Karlsson M."/>
            <person name="Huettel B."/>
            <person name="Barry K.W."/>
            <person name="Haridas S."/>
            <person name="Chen C."/>
            <person name="Bauer D."/>
            <person name="Andreopoulos W."/>
            <person name="Pangilinan J."/>
            <person name="LaButti K."/>
            <person name="Riley R."/>
            <person name="Lipzen A."/>
            <person name="Clum A."/>
            <person name="Drula E."/>
            <person name="Henrissat B."/>
            <person name="Kohler A."/>
            <person name="Grigoriev I.V."/>
            <person name="Martin F.M."/>
            <person name="Hacquard S."/>
        </authorList>
    </citation>
    <scope>NUCLEOTIDE SEQUENCE [LARGE SCALE GENOMIC DNA]</scope>
    <source>
        <strain evidence="13 14">MPI-SDFR-AT-0080</strain>
    </source>
</reference>
<comment type="caution">
    <text evidence="13">The sequence shown here is derived from an EMBL/GenBank/DDBJ whole genome shotgun (WGS) entry which is preliminary data.</text>
</comment>
<keyword evidence="9" id="KW-0012">Acyltransferase</keyword>
<dbReference type="PANTHER" id="PTHR20531">
    <property type="entry name" value="N-ALPHA-ACETYLTRANSFERASE 40"/>
    <property type="match status" value="1"/>
</dbReference>
<name>A0ABQ8GNS4_9PEZI</name>
<gene>
    <name evidence="13" type="ORF">B0J12DRAFT_567513</name>
</gene>
<keyword evidence="8" id="KW-0539">Nucleus</keyword>
<dbReference type="Pfam" id="PF00583">
    <property type="entry name" value="Acetyltransf_1"/>
    <property type="match status" value="1"/>
</dbReference>
<proteinExistence type="inferred from homology"/>
<evidence type="ECO:0000256" key="2">
    <source>
        <dbReference type="ARBA" id="ARBA00004496"/>
    </source>
</evidence>
<evidence type="ECO:0000256" key="6">
    <source>
        <dbReference type="ARBA" id="ARBA00022490"/>
    </source>
</evidence>
<dbReference type="InterPro" id="IPR016181">
    <property type="entry name" value="Acyl_CoA_acyltransferase"/>
</dbReference>
<dbReference type="InterPro" id="IPR000182">
    <property type="entry name" value="GNAT_dom"/>
</dbReference>
<keyword evidence="6" id="KW-0963">Cytoplasm</keyword>
<dbReference type="PROSITE" id="PS51186">
    <property type="entry name" value="GNAT"/>
    <property type="match status" value="1"/>
</dbReference>
<evidence type="ECO:0000259" key="12">
    <source>
        <dbReference type="PROSITE" id="PS51186"/>
    </source>
</evidence>
<evidence type="ECO:0000256" key="8">
    <source>
        <dbReference type="ARBA" id="ARBA00023242"/>
    </source>
</evidence>
<dbReference type="CDD" id="cd04301">
    <property type="entry name" value="NAT_SF"/>
    <property type="match status" value="1"/>
</dbReference>
<evidence type="ECO:0000256" key="3">
    <source>
        <dbReference type="ARBA" id="ARBA00008870"/>
    </source>
</evidence>
<evidence type="ECO:0000313" key="13">
    <source>
        <dbReference type="EMBL" id="KAH7059013.1"/>
    </source>
</evidence>
<dbReference type="EMBL" id="JAGTJR010000006">
    <property type="protein sequence ID" value="KAH7059013.1"/>
    <property type="molecule type" value="Genomic_DNA"/>
</dbReference>
<evidence type="ECO:0000256" key="10">
    <source>
        <dbReference type="ARBA" id="ARBA00047821"/>
    </source>
</evidence>
<keyword evidence="7" id="KW-0808">Transferase</keyword>
<comment type="similarity">
    <text evidence="3">Belongs to the acetyltransferase family. NAA40 subfamily.</text>
</comment>
<evidence type="ECO:0000256" key="4">
    <source>
        <dbReference type="ARBA" id="ARBA00012950"/>
    </source>
</evidence>
<accession>A0ABQ8GNS4</accession>
<dbReference type="InterPro" id="IPR039949">
    <property type="entry name" value="NAA40"/>
</dbReference>
<dbReference type="EC" id="2.3.1.257" evidence="4"/>
<dbReference type="PANTHER" id="PTHR20531:SF1">
    <property type="entry name" value="N-ALPHA-ACETYLTRANSFERASE 40"/>
    <property type="match status" value="1"/>
</dbReference>
<evidence type="ECO:0000256" key="11">
    <source>
        <dbReference type="ARBA" id="ARBA00049524"/>
    </source>
</evidence>
<comment type="catalytic activity">
    <reaction evidence="10">
        <text>N-terminal L-seryl-[histone H2A] + acetyl-CoA = N-terminal N(alpha)-acetyl-L-seryl-[histone H2A] + CoA + H(+)</text>
        <dbReference type="Rhea" id="RHEA:50600"/>
        <dbReference type="Rhea" id="RHEA-COMP:12742"/>
        <dbReference type="Rhea" id="RHEA-COMP:12744"/>
        <dbReference type="ChEBI" id="CHEBI:15378"/>
        <dbReference type="ChEBI" id="CHEBI:57287"/>
        <dbReference type="ChEBI" id="CHEBI:57288"/>
        <dbReference type="ChEBI" id="CHEBI:64738"/>
        <dbReference type="ChEBI" id="CHEBI:83690"/>
        <dbReference type="EC" id="2.3.1.257"/>
    </reaction>
</comment>
<evidence type="ECO:0000256" key="5">
    <source>
        <dbReference type="ARBA" id="ARBA00015043"/>
    </source>
</evidence>